<dbReference type="SUPFAM" id="SSF52833">
    <property type="entry name" value="Thioredoxin-like"/>
    <property type="match status" value="2"/>
</dbReference>
<feature type="domain" description="Redoxin" evidence="2">
    <location>
        <begin position="176"/>
        <end position="299"/>
    </location>
</feature>
<dbReference type="InterPro" id="IPR036249">
    <property type="entry name" value="Thioredoxin-like_sf"/>
</dbReference>
<keyword evidence="1" id="KW-0732">Signal</keyword>
<dbReference type="EMBL" id="CP013187">
    <property type="protein sequence ID" value="ALO43449.1"/>
    <property type="molecule type" value="Genomic_DNA"/>
</dbReference>
<evidence type="ECO:0000313" key="3">
    <source>
        <dbReference type="EMBL" id="ALO43449.1"/>
    </source>
</evidence>
<protein>
    <recommendedName>
        <fullName evidence="2">Redoxin domain-containing protein</fullName>
    </recommendedName>
</protein>
<accession>A0A0S2K5D4</accession>
<feature type="chain" id="PRO_5006601066" description="Redoxin domain-containing protein" evidence="1">
    <location>
        <begin position="20"/>
        <end position="301"/>
    </location>
</feature>
<dbReference type="AlphaFoldDB" id="A0A0S2K5D4"/>
<evidence type="ECO:0000259" key="2">
    <source>
        <dbReference type="Pfam" id="PF08534"/>
    </source>
</evidence>
<dbReference type="PATRIC" id="fig|161398.10.peg.3024"/>
<proteinExistence type="predicted"/>
<evidence type="ECO:0000256" key="1">
    <source>
        <dbReference type="SAM" id="SignalP"/>
    </source>
</evidence>
<dbReference type="OrthoDB" id="6119231at2"/>
<dbReference type="Gene3D" id="3.40.30.10">
    <property type="entry name" value="Glutaredoxin"/>
    <property type="match status" value="1"/>
</dbReference>
<dbReference type="InterPro" id="IPR013740">
    <property type="entry name" value="Redoxin"/>
</dbReference>
<reference evidence="3 4" key="1">
    <citation type="submission" date="2015-11" db="EMBL/GenBank/DDBJ databases">
        <authorList>
            <person name="Zhang Y."/>
            <person name="Guo Z."/>
        </authorList>
    </citation>
    <scope>NUCLEOTIDE SEQUENCE [LARGE SCALE GENOMIC DNA]</scope>
    <source>
        <strain evidence="3 4">KCTC 12086</strain>
    </source>
</reference>
<name>A0A0S2K5D4_9GAMM</name>
<gene>
    <name evidence="3" type="ORF">PP2015_2966</name>
</gene>
<dbReference type="KEGG" id="pphe:PP2015_2966"/>
<dbReference type="STRING" id="161398.PP2015_2966"/>
<organism evidence="3 4">
    <name type="scientific">Pseudoalteromonas phenolica</name>
    <dbReference type="NCBI Taxonomy" id="161398"/>
    <lineage>
        <taxon>Bacteria</taxon>
        <taxon>Pseudomonadati</taxon>
        <taxon>Pseudomonadota</taxon>
        <taxon>Gammaproteobacteria</taxon>
        <taxon>Alteromonadales</taxon>
        <taxon>Pseudoalteromonadaceae</taxon>
        <taxon>Pseudoalteromonas</taxon>
    </lineage>
</organism>
<feature type="signal peptide" evidence="1">
    <location>
        <begin position="1"/>
        <end position="19"/>
    </location>
</feature>
<keyword evidence="4" id="KW-1185">Reference proteome</keyword>
<evidence type="ECO:0000313" key="4">
    <source>
        <dbReference type="Proteomes" id="UP000061457"/>
    </source>
</evidence>
<sequence>MKALFLVFVLLSVSTASFAEQLQSSETKMKHLVFIDVWQYFSDQQTPLTDWLSAQNSEEYQVQYVQPNINVTRDILAQAQQAFPVLGDLYLDENYQLMRQYGVWQMPYHVILQNDQTVFKGNDTDLARYLVAEQLINQEQLTAVHHLLQDLTHENKPQPSQTQFVKQAPVARVDENDIAPNFKGHTLLAEPISLNSRLTNLQADEHLSLVFVDSLCPMPQFAGCEASLARLAKRKDSNTLIVVNGYYVDEHHVKQFIAANKLSQPVLWDQHNHIFNQYGVLATVTEIRINKNGRVIRRTQL</sequence>
<dbReference type="RefSeq" id="WP_058031104.1">
    <property type="nucleotide sequence ID" value="NZ_CP013187.1"/>
</dbReference>
<dbReference type="Pfam" id="PF08534">
    <property type="entry name" value="Redoxin"/>
    <property type="match status" value="1"/>
</dbReference>
<dbReference type="Proteomes" id="UP000061457">
    <property type="component" value="Chromosome I"/>
</dbReference>
<dbReference type="GO" id="GO:0016491">
    <property type="term" value="F:oxidoreductase activity"/>
    <property type="evidence" value="ECO:0007669"/>
    <property type="project" value="InterPro"/>
</dbReference>